<dbReference type="AlphaFoldDB" id="A0AAV7LL16"/>
<comment type="caution">
    <text evidence="1">The sequence shown here is derived from an EMBL/GenBank/DDBJ whole genome shotgun (WGS) entry which is preliminary data.</text>
</comment>
<gene>
    <name evidence="1" type="ORF">NDU88_004820</name>
</gene>
<protein>
    <submittedName>
        <fullName evidence="1">Uncharacterized protein</fullName>
    </submittedName>
</protein>
<dbReference type="Proteomes" id="UP001066276">
    <property type="component" value="Chromosome 11"/>
</dbReference>
<evidence type="ECO:0000313" key="1">
    <source>
        <dbReference type="EMBL" id="KAJ1091703.1"/>
    </source>
</evidence>
<organism evidence="1 2">
    <name type="scientific">Pleurodeles waltl</name>
    <name type="common">Iberian ribbed newt</name>
    <dbReference type="NCBI Taxonomy" id="8319"/>
    <lineage>
        <taxon>Eukaryota</taxon>
        <taxon>Metazoa</taxon>
        <taxon>Chordata</taxon>
        <taxon>Craniata</taxon>
        <taxon>Vertebrata</taxon>
        <taxon>Euteleostomi</taxon>
        <taxon>Amphibia</taxon>
        <taxon>Batrachia</taxon>
        <taxon>Caudata</taxon>
        <taxon>Salamandroidea</taxon>
        <taxon>Salamandridae</taxon>
        <taxon>Pleurodelinae</taxon>
        <taxon>Pleurodeles</taxon>
    </lineage>
</organism>
<keyword evidence="2" id="KW-1185">Reference proteome</keyword>
<dbReference type="EMBL" id="JANPWB010000015">
    <property type="protein sequence ID" value="KAJ1091703.1"/>
    <property type="molecule type" value="Genomic_DNA"/>
</dbReference>
<reference evidence="1" key="1">
    <citation type="journal article" date="2022" name="bioRxiv">
        <title>Sequencing and chromosome-scale assembly of the giantPleurodeles waltlgenome.</title>
        <authorList>
            <person name="Brown T."/>
            <person name="Elewa A."/>
            <person name="Iarovenko S."/>
            <person name="Subramanian E."/>
            <person name="Araus A.J."/>
            <person name="Petzold A."/>
            <person name="Susuki M."/>
            <person name="Suzuki K.-i.T."/>
            <person name="Hayashi T."/>
            <person name="Toyoda A."/>
            <person name="Oliveira C."/>
            <person name="Osipova E."/>
            <person name="Leigh N.D."/>
            <person name="Simon A."/>
            <person name="Yun M.H."/>
        </authorList>
    </citation>
    <scope>NUCLEOTIDE SEQUENCE</scope>
    <source>
        <strain evidence="1">20211129_DDA</strain>
        <tissue evidence="1">Liver</tissue>
    </source>
</reference>
<accession>A0AAV7LL16</accession>
<evidence type="ECO:0000313" key="2">
    <source>
        <dbReference type="Proteomes" id="UP001066276"/>
    </source>
</evidence>
<proteinExistence type="predicted"/>
<name>A0AAV7LL16_PLEWA</name>
<sequence length="113" mass="12810">MMTLSPDIMAQHNRYLCLNRDIALSNRILALDLDGDCHFGAKYFANNTALDELTCRIIPLPLAYFVLASHGFEIGTTNKRARALALLRHPFLRYSRGLYIKKQMVTANDLLTP</sequence>